<reference evidence="6 7" key="1">
    <citation type="submission" date="2023-12" db="EMBL/GenBank/DDBJ databases">
        <title>Friends and Foes: Symbiotic and Algicidal bacterial influence on Karenia brevis blooms.</title>
        <authorList>
            <person name="Fei C."/>
            <person name="Mohamed A.R."/>
            <person name="Booker A."/>
            <person name="Arshad M."/>
            <person name="Klass S."/>
            <person name="Ahn S."/>
            <person name="Gilbert P.M."/>
            <person name="Heil C.A."/>
            <person name="Martinez J.M."/>
            <person name="Amin S.A."/>
        </authorList>
    </citation>
    <scope>NUCLEOTIDE SEQUENCE [LARGE SCALE GENOMIC DNA]</scope>
    <source>
        <strain evidence="6 7">CE15</strain>
    </source>
</reference>
<gene>
    <name evidence="6" type="ORF">WAE96_18130</name>
</gene>
<dbReference type="Proteomes" id="UP001382455">
    <property type="component" value="Unassembled WGS sequence"/>
</dbReference>
<dbReference type="Pfam" id="PF25971">
    <property type="entry name" value="CzcB_N"/>
    <property type="match status" value="1"/>
</dbReference>
<evidence type="ECO:0000259" key="5">
    <source>
        <dbReference type="Pfam" id="PF25975"/>
    </source>
</evidence>
<evidence type="ECO:0000256" key="1">
    <source>
        <dbReference type="ARBA" id="ARBA00022448"/>
    </source>
</evidence>
<accession>A0ABU8EXA6</accession>
<evidence type="ECO:0000259" key="4">
    <source>
        <dbReference type="Pfam" id="PF25971"/>
    </source>
</evidence>
<dbReference type="RefSeq" id="WP_336436558.1">
    <property type="nucleotide sequence ID" value="NZ_JBAWKS010000002.1"/>
</dbReference>
<dbReference type="InterPro" id="IPR058649">
    <property type="entry name" value="CzcB_C"/>
</dbReference>
<dbReference type="EMBL" id="JBAWKS010000002">
    <property type="protein sequence ID" value="MEI4551600.1"/>
    <property type="molecule type" value="Genomic_DNA"/>
</dbReference>
<keyword evidence="1" id="KW-0813">Transport</keyword>
<evidence type="ECO:0000313" key="7">
    <source>
        <dbReference type="Proteomes" id="UP001382455"/>
    </source>
</evidence>
<feature type="domain" description="CzcB N-terminal" evidence="4">
    <location>
        <begin position="48"/>
        <end position="139"/>
    </location>
</feature>
<sequence>MKLSNLLNAFLVSLLLIVPNFDAVAGSDHDHQQDDSEHSETATGPNGGRLFKTGDFSLELQLVEQGKAPEYRVFVKDREKTVAPVDVDVTVTLSRLGGKKDTISFKPDDAFLKGTSPINEPHSFSVEISATYQGEVYEWHFDNFEGRTQIAAPIAEQLGINTNIVQAKTLTKTLPVYGKLALPAGAKRQISARFDGEITKLTALLGMQVKKGQHIMTIQSNDSLQSYRVISPINGIVTKQNVGLGEQTAGRSLIEITNMTELVAELQVFPNDAAKIRQGAAVSVNVSGLNTPINTTIKDSLFSVAGNQAKTYRAFIPNPNNQLQVGQFVSADITLESFTVPMAIEKKALHAFRDFNVVFAKFGDQFEVRMLTLGRSSGEWVEVLSGIDIGSEYATDNSYILKADIEKSGASHDH</sequence>
<feature type="region of interest" description="Disordered" evidence="2">
    <location>
        <begin position="26"/>
        <end position="48"/>
    </location>
</feature>
<keyword evidence="7" id="KW-1185">Reference proteome</keyword>
<dbReference type="Pfam" id="PF25975">
    <property type="entry name" value="CzcB_C"/>
    <property type="match status" value="1"/>
</dbReference>
<dbReference type="InterPro" id="IPR058646">
    <property type="entry name" value="CzcB_N"/>
</dbReference>
<comment type="caution">
    <text evidence="6">The sequence shown here is derived from an EMBL/GenBank/DDBJ whole genome shotgun (WGS) entry which is preliminary data.</text>
</comment>
<feature type="signal peptide" evidence="3">
    <location>
        <begin position="1"/>
        <end position="25"/>
    </location>
</feature>
<proteinExistence type="predicted"/>
<evidence type="ECO:0000256" key="3">
    <source>
        <dbReference type="SAM" id="SignalP"/>
    </source>
</evidence>
<dbReference type="PANTHER" id="PTHR30097">
    <property type="entry name" value="CATION EFFLUX SYSTEM PROTEIN CUSB"/>
    <property type="match status" value="1"/>
</dbReference>
<feature type="compositionally biased region" description="Basic and acidic residues" evidence="2">
    <location>
        <begin position="27"/>
        <end position="40"/>
    </location>
</feature>
<dbReference type="SUPFAM" id="SSF111369">
    <property type="entry name" value="HlyD-like secretion proteins"/>
    <property type="match status" value="1"/>
</dbReference>
<protein>
    <submittedName>
        <fullName evidence="6">Efflux RND transporter periplasmic adaptor subunit</fullName>
    </submittedName>
</protein>
<feature type="chain" id="PRO_5045530752" evidence="3">
    <location>
        <begin position="26"/>
        <end position="414"/>
    </location>
</feature>
<name>A0ABU8EXA6_9GAMM</name>
<dbReference type="PANTHER" id="PTHR30097:SF4">
    <property type="entry name" value="SLR6042 PROTEIN"/>
    <property type="match status" value="1"/>
</dbReference>
<evidence type="ECO:0000256" key="2">
    <source>
        <dbReference type="SAM" id="MobiDB-lite"/>
    </source>
</evidence>
<feature type="domain" description="CzcB-like C-terminal circularly permuted SH3-like" evidence="5">
    <location>
        <begin position="343"/>
        <end position="402"/>
    </location>
</feature>
<dbReference type="Gene3D" id="2.40.420.20">
    <property type="match status" value="1"/>
</dbReference>
<organism evidence="6 7">
    <name type="scientific">Pseudoalteromonas spongiae</name>
    <dbReference type="NCBI Taxonomy" id="298657"/>
    <lineage>
        <taxon>Bacteria</taxon>
        <taxon>Pseudomonadati</taxon>
        <taxon>Pseudomonadota</taxon>
        <taxon>Gammaproteobacteria</taxon>
        <taxon>Alteromonadales</taxon>
        <taxon>Pseudoalteromonadaceae</taxon>
        <taxon>Pseudoalteromonas</taxon>
    </lineage>
</organism>
<keyword evidence="3" id="KW-0732">Signal</keyword>
<dbReference type="Gene3D" id="2.40.50.100">
    <property type="match status" value="1"/>
</dbReference>
<dbReference type="Gene3D" id="2.40.30.170">
    <property type="match status" value="1"/>
</dbReference>
<evidence type="ECO:0000313" key="6">
    <source>
        <dbReference type="EMBL" id="MEI4551600.1"/>
    </source>
</evidence>
<dbReference type="InterPro" id="IPR051909">
    <property type="entry name" value="MFP_Cation_Efflux"/>
</dbReference>